<dbReference type="RefSeq" id="WP_149822289.1">
    <property type="nucleotide sequence ID" value="NZ_VUOA01000056.1"/>
</dbReference>
<dbReference type="GO" id="GO:0003824">
    <property type="term" value="F:catalytic activity"/>
    <property type="evidence" value="ECO:0007669"/>
    <property type="project" value="InterPro"/>
</dbReference>
<reference evidence="2 3" key="2">
    <citation type="submission" date="2019-09" db="EMBL/GenBank/DDBJ databases">
        <authorList>
            <person name="Jin C."/>
        </authorList>
    </citation>
    <scope>NUCLEOTIDE SEQUENCE [LARGE SCALE GENOMIC DNA]</scope>
    <source>
        <strain evidence="2 3">BN140002</strain>
    </source>
</reference>
<dbReference type="InterPro" id="IPR036691">
    <property type="entry name" value="Endo/exonu/phosph_ase_sf"/>
</dbReference>
<evidence type="ECO:0000313" key="2">
    <source>
        <dbReference type="EMBL" id="KAA2233130.1"/>
    </source>
</evidence>
<dbReference type="PANTHER" id="PTHR14859">
    <property type="entry name" value="CALCOFLUOR WHITE HYPERSENSITIVE PROTEIN PRECURSOR"/>
    <property type="match status" value="1"/>
</dbReference>
<name>A0A5B2V3C6_9HYPH</name>
<proteinExistence type="predicted"/>
<dbReference type="PANTHER" id="PTHR14859:SF15">
    <property type="entry name" value="ENDONUCLEASE_EXONUCLEASE_PHOSPHATASE DOMAIN-CONTAINING PROTEIN"/>
    <property type="match status" value="1"/>
</dbReference>
<dbReference type="Pfam" id="PF03372">
    <property type="entry name" value="Exo_endo_phos"/>
    <property type="match status" value="1"/>
</dbReference>
<organism evidence="2 3">
    <name type="scientific">Salinarimonas soli</name>
    <dbReference type="NCBI Taxonomy" id="1638099"/>
    <lineage>
        <taxon>Bacteria</taxon>
        <taxon>Pseudomonadati</taxon>
        <taxon>Pseudomonadota</taxon>
        <taxon>Alphaproteobacteria</taxon>
        <taxon>Hyphomicrobiales</taxon>
        <taxon>Salinarimonadaceae</taxon>
        <taxon>Salinarimonas</taxon>
    </lineage>
</organism>
<gene>
    <name evidence="2" type="ORF">F0L46_24750</name>
</gene>
<dbReference type="OrthoDB" id="9813425at2"/>
<dbReference type="GO" id="GO:0006506">
    <property type="term" value="P:GPI anchor biosynthetic process"/>
    <property type="evidence" value="ECO:0007669"/>
    <property type="project" value="TreeGrafter"/>
</dbReference>
<sequence length="238" mass="25998">MPRIVTYNVRRCVGLDRGQSPERIARVLRACKADVIGLQEIDIMPGRTGDQVGAVARALGMEHHFFPALRLAGYRYGIALLTDRPCRLVKAAHLPRAGKLEPRGAVWAAVEIDGVEVQVINTHLGLGGRERLAQAEALLGPDWLGHPECREPRILIGDLNATPLSRAYKRLAQGPMRDAQALLPRPPQCTYPNALPVLRIDHVWVGEGVSVADARVPRDPLARVASDHLPLVVEFGVA</sequence>
<dbReference type="InterPro" id="IPR005135">
    <property type="entry name" value="Endo/exonuclease/phosphatase"/>
</dbReference>
<reference evidence="2 3" key="1">
    <citation type="submission" date="2019-09" db="EMBL/GenBank/DDBJ databases">
        <title>Salinarimonas rosea gen. nov., sp. nov., a new member of the a-2 subgroup of the Proteobacteria.</title>
        <authorList>
            <person name="Liu J."/>
        </authorList>
    </citation>
    <scope>NUCLEOTIDE SEQUENCE [LARGE SCALE GENOMIC DNA]</scope>
    <source>
        <strain evidence="2 3">BN140002</strain>
    </source>
</reference>
<dbReference type="EMBL" id="VUOA01000056">
    <property type="protein sequence ID" value="KAA2233130.1"/>
    <property type="molecule type" value="Genomic_DNA"/>
</dbReference>
<comment type="caution">
    <text evidence="2">The sequence shown here is derived from an EMBL/GenBank/DDBJ whole genome shotgun (WGS) entry which is preliminary data.</text>
</comment>
<dbReference type="InterPro" id="IPR051916">
    <property type="entry name" value="GPI-anchor_lipid_remodeler"/>
</dbReference>
<dbReference type="Proteomes" id="UP000323142">
    <property type="component" value="Unassembled WGS sequence"/>
</dbReference>
<dbReference type="Gene3D" id="3.60.10.10">
    <property type="entry name" value="Endonuclease/exonuclease/phosphatase"/>
    <property type="match status" value="1"/>
</dbReference>
<keyword evidence="3" id="KW-1185">Reference proteome</keyword>
<dbReference type="SUPFAM" id="SSF56219">
    <property type="entry name" value="DNase I-like"/>
    <property type="match status" value="1"/>
</dbReference>
<dbReference type="GO" id="GO:0016020">
    <property type="term" value="C:membrane"/>
    <property type="evidence" value="ECO:0007669"/>
    <property type="project" value="GOC"/>
</dbReference>
<evidence type="ECO:0000313" key="3">
    <source>
        <dbReference type="Proteomes" id="UP000323142"/>
    </source>
</evidence>
<dbReference type="AlphaFoldDB" id="A0A5B2V3C6"/>
<protein>
    <submittedName>
        <fullName evidence="2">EEP domain-containing protein</fullName>
    </submittedName>
</protein>
<feature type="domain" description="Endonuclease/exonuclease/phosphatase" evidence="1">
    <location>
        <begin position="5"/>
        <end position="228"/>
    </location>
</feature>
<evidence type="ECO:0000259" key="1">
    <source>
        <dbReference type="Pfam" id="PF03372"/>
    </source>
</evidence>
<accession>A0A5B2V3C6</accession>